<dbReference type="InterPro" id="IPR051484">
    <property type="entry name" value="Tensin_PTEN_phosphatase"/>
</dbReference>
<dbReference type="InterPro" id="IPR035892">
    <property type="entry name" value="C2_domain_sf"/>
</dbReference>
<keyword evidence="8" id="KW-0965">Cell junction</keyword>
<evidence type="ECO:0000256" key="6">
    <source>
        <dbReference type="ARBA" id="ARBA00022833"/>
    </source>
</evidence>
<dbReference type="SMART" id="SM01326">
    <property type="entry name" value="PTEN_C2"/>
    <property type="match status" value="1"/>
</dbReference>
<dbReference type="InterPro" id="IPR029023">
    <property type="entry name" value="Tensin_phosphatase"/>
</dbReference>
<evidence type="ECO:0000313" key="16">
    <source>
        <dbReference type="Ensembl" id="ENSOKIP00005008193.1"/>
    </source>
</evidence>
<feature type="domain" description="Phosphatase tensin-type" evidence="14">
    <location>
        <begin position="137"/>
        <end position="309"/>
    </location>
</feature>
<dbReference type="GeneTree" id="ENSGT00940000155400"/>
<dbReference type="CDD" id="cd20888">
    <property type="entry name" value="C1_TNS1_v"/>
    <property type="match status" value="1"/>
</dbReference>
<feature type="region of interest" description="Disordered" evidence="11">
    <location>
        <begin position="998"/>
        <end position="1017"/>
    </location>
</feature>
<dbReference type="SUPFAM" id="SSF50729">
    <property type="entry name" value="PH domain-like"/>
    <property type="match status" value="1"/>
</dbReference>
<dbReference type="SMART" id="SM00109">
    <property type="entry name" value="C1"/>
    <property type="match status" value="1"/>
</dbReference>
<reference evidence="16" key="1">
    <citation type="submission" date="2025-08" db="UniProtKB">
        <authorList>
            <consortium name="Ensembl"/>
        </authorList>
    </citation>
    <scope>IDENTIFICATION</scope>
</reference>
<comment type="subcellular location">
    <subcellularLocation>
        <location evidence="1">Cell junction</location>
        <location evidence="1">Focal adhesion</location>
    </subcellularLocation>
</comment>
<dbReference type="InterPro" id="IPR003595">
    <property type="entry name" value="Tyr_Pase_cat"/>
</dbReference>
<dbReference type="InterPro" id="IPR000980">
    <property type="entry name" value="SH2"/>
</dbReference>
<dbReference type="FunFam" id="2.30.29.30:FF:000039">
    <property type="entry name" value="Tensin 1"/>
    <property type="match status" value="1"/>
</dbReference>
<evidence type="ECO:0008006" key="18">
    <source>
        <dbReference type="Google" id="ProtNLM"/>
    </source>
</evidence>
<dbReference type="Pfam" id="PF10409">
    <property type="entry name" value="PTEN_C2"/>
    <property type="match status" value="1"/>
</dbReference>
<evidence type="ECO:0000259" key="12">
    <source>
        <dbReference type="PROSITE" id="PS50001"/>
    </source>
</evidence>
<dbReference type="GO" id="GO:0004721">
    <property type="term" value="F:phosphoprotein phosphatase activity"/>
    <property type="evidence" value="ECO:0007669"/>
    <property type="project" value="UniProtKB-KW"/>
</dbReference>
<dbReference type="CDD" id="cd01213">
    <property type="entry name" value="PTB_tensin"/>
    <property type="match status" value="1"/>
</dbReference>
<feature type="domain" description="Phorbol-ester/DAG-type" evidence="13">
    <location>
        <begin position="43"/>
        <end position="91"/>
    </location>
</feature>
<evidence type="ECO:0000256" key="9">
    <source>
        <dbReference type="ARBA" id="ARBA00022999"/>
    </source>
</evidence>
<evidence type="ECO:0000256" key="11">
    <source>
        <dbReference type="SAM" id="MobiDB-lite"/>
    </source>
</evidence>
<keyword evidence="5" id="KW-0378">Hydrolase</keyword>
<reference evidence="16" key="2">
    <citation type="submission" date="2025-09" db="UniProtKB">
        <authorList>
            <consortium name="Ensembl"/>
        </authorList>
    </citation>
    <scope>IDENTIFICATION</scope>
</reference>
<feature type="compositionally biased region" description="Pro residues" evidence="11">
    <location>
        <begin position="1084"/>
        <end position="1096"/>
    </location>
</feature>
<dbReference type="GO" id="GO:0010761">
    <property type="term" value="P:fibroblast migration"/>
    <property type="evidence" value="ECO:0007669"/>
    <property type="project" value="TreeGrafter"/>
</dbReference>
<dbReference type="InterPro" id="IPR029021">
    <property type="entry name" value="Prot-tyrosine_phosphatase-like"/>
</dbReference>
<dbReference type="InterPro" id="IPR011993">
    <property type="entry name" value="PH-like_dom_sf"/>
</dbReference>
<gene>
    <name evidence="16" type="primary">LOC109884357</name>
</gene>
<dbReference type="SMART" id="SM00404">
    <property type="entry name" value="PTPc_motif"/>
    <property type="match status" value="1"/>
</dbReference>
<dbReference type="InterPro" id="IPR006020">
    <property type="entry name" value="PTB/PI_dom"/>
</dbReference>
<feature type="compositionally biased region" description="Polar residues" evidence="11">
    <location>
        <begin position="816"/>
        <end position="827"/>
    </location>
</feature>
<dbReference type="PANTHER" id="PTHR45734">
    <property type="entry name" value="TENSIN"/>
    <property type="match status" value="1"/>
</dbReference>
<dbReference type="Gene3D" id="3.90.190.10">
    <property type="entry name" value="Protein tyrosine phosphatase superfamily"/>
    <property type="match status" value="1"/>
</dbReference>
<feature type="compositionally biased region" description="Polar residues" evidence="11">
    <location>
        <begin position="998"/>
        <end position="1011"/>
    </location>
</feature>
<dbReference type="Proteomes" id="UP000694557">
    <property type="component" value="Unassembled WGS sequence"/>
</dbReference>
<evidence type="ECO:0000256" key="5">
    <source>
        <dbReference type="ARBA" id="ARBA00022801"/>
    </source>
</evidence>
<dbReference type="PROSITE" id="PS50001">
    <property type="entry name" value="SH2"/>
    <property type="match status" value="1"/>
</dbReference>
<proteinExistence type="inferred from homology"/>
<dbReference type="Ensembl" id="ENSOKIT00005008712.1">
    <property type="protein sequence ID" value="ENSOKIP00005008193.1"/>
    <property type="gene ID" value="ENSOKIG00005003092.1"/>
</dbReference>
<dbReference type="CDD" id="cd09927">
    <property type="entry name" value="SH2_Tensin_like"/>
    <property type="match status" value="1"/>
</dbReference>
<dbReference type="GO" id="GO:0046872">
    <property type="term" value="F:metal ion binding"/>
    <property type="evidence" value="ECO:0007669"/>
    <property type="project" value="UniProtKB-KW"/>
</dbReference>
<dbReference type="Pfam" id="PF00017">
    <property type="entry name" value="SH2"/>
    <property type="match status" value="1"/>
</dbReference>
<dbReference type="Gene3D" id="2.30.29.30">
    <property type="entry name" value="Pleckstrin-homology domain (PH domain)/Phosphotyrosine-binding domain (PTB)"/>
    <property type="match status" value="1"/>
</dbReference>
<dbReference type="PANTHER" id="PTHR45734:SF3">
    <property type="entry name" value="TENSIN-1"/>
    <property type="match status" value="1"/>
</dbReference>
<dbReference type="InterPro" id="IPR035012">
    <property type="entry name" value="Tensin-like_SH2"/>
</dbReference>
<feature type="region of interest" description="Disordered" evidence="11">
    <location>
        <begin position="813"/>
        <end position="836"/>
    </location>
</feature>
<dbReference type="PROSITE" id="PS50081">
    <property type="entry name" value="ZF_DAG_PE_2"/>
    <property type="match status" value="1"/>
</dbReference>
<dbReference type="GO" id="GO:0005925">
    <property type="term" value="C:focal adhesion"/>
    <property type="evidence" value="ECO:0007669"/>
    <property type="project" value="UniProtKB-SubCell"/>
</dbReference>
<dbReference type="SMART" id="SM00252">
    <property type="entry name" value="SH2"/>
    <property type="match status" value="1"/>
</dbReference>
<dbReference type="InterPro" id="IPR033929">
    <property type="entry name" value="Tensin_PTB"/>
</dbReference>
<dbReference type="SUPFAM" id="SSF55550">
    <property type="entry name" value="SH2 domain"/>
    <property type="match status" value="1"/>
</dbReference>
<evidence type="ECO:0000259" key="14">
    <source>
        <dbReference type="PROSITE" id="PS51181"/>
    </source>
</evidence>
<evidence type="ECO:0000259" key="13">
    <source>
        <dbReference type="PROSITE" id="PS50081"/>
    </source>
</evidence>
<evidence type="ECO:0000256" key="4">
    <source>
        <dbReference type="ARBA" id="ARBA00022723"/>
    </source>
</evidence>
<name>A0A8C7CS29_ONCKI</name>
<dbReference type="InterPro" id="IPR002219">
    <property type="entry name" value="PKC_DAG/PE"/>
</dbReference>
<dbReference type="FunFam" id="2.60.40.1110:FF:000002">
    <property type="entry name" value="tensin-1 isoform X2"/>
    <property type="match status" value="1"/>
</dbReference>
<keyword evidence="3" id="KW-0597">Phosphoprotein</keyword>
<dbReference type="Pfam" id="PF08416">
    <property type="entry name" value="PTB"/>
    <property type="match status" value="1"/>
</dbReference>
<dbReference type="Gene3D" id="3.30.60.20">
    <property type="match status" value="1"/>
</dbReference>
<dbReference type="SUPFAM" id="SSF57889">
    <property type="entry name" value="Cysteine-rich domain"/>
    <property type="match status" value="1"/>
</dbReference>
<evidence type="ECO:0000259" key="15">
    <source>
        <dbReference type="PROSITE" id="PS51182"/>
    </source>
</evidence>
<keyword evidence="6" id="KW-0862">Zinc</keyword>
<dbReference type="InterPro" id="IPR014020">
    <property type="entry name" value="Tensin_C2-dom"/>
</dbReference>
<dbReference type="InterPro" id="IPR036860">
    <property type="entry name" value="SH2_dom_sf"/>
</dbReference>
<evidence type="ECO:0000256" key="2">
    <source>
        <dbReference type="ARBA" id="ARBA00007881"/>
    </source>
</evidence>
<feature type="region of interest" description="Disordered" evidence="11">
    <location>
        <begin position="693"/>
        <end position="791"/>
    </location>
</feature>
<dbReference type="PROSITE" id="PS51181">
    <property type="entry name" value="PPASE_TENSIN"/>
    <property type="match status" value="1"/>
</dbReference>
<feature type="region of interest" description="Disordered" evidence="11">
    <location>
        <begin position="963"/>
        <end position="993"/>
    </location>
</feature>
<keyword evidence="7" id="KW-0904">Protein phosphatase</keyword>
<feature type="region of interest" description="Disordered" evidence="11">
    <location>
        <begin position="1023"/>
        <end position="1105"/>
    </location>
</feature>
<dbReference type="FunFam" id="3.90.190.10:FF:000010">
    <property type="entry name" value="tensin-1 isoform X2"/>
    <property type="match status" value="1"/>
</dbReference>
<dbReference type="InterPro" id="IPR046349">
    <property type="entry name" value="C1-like_sf"/>
</dbReference>
<dbReference type="SMART" id="SM00462">
    <property type="entry name" value="PTB"/>
    <property type="match status" value="1"/>
</dbReference>
<protein>
    <recommendedName>
        <fullName evidence="18">Tensin 1</fullName>
    </recommendedName>
</protein>
<evidence type="ECO:0000256" key="1">
    <source>
        <dbReference type="ARBA" id="ARBA00004246"/>
    </source>
</evidence>
<dbReference type="PROSITE" id="PS00479">
    <property type="entry name" value="ZF_DAG_PE_1"/>
    <property type="match status" value="1"/>
</dbReference>
<evidence type="ECO:0000313" key="17">
    <source>
        <dbReference type="Proteomes" id="UP000694557"/>
    </source>
</evidence>
<evidence type="ECO:0000256" key="8">
    <source>
        <dbReference type="ARBA" id="ARBA00022949"/>
    </source>
</evidence>
<evidence type="ECO:0000256" key="10">
    <source>
        <dbReference type="PROSITE-ProRule" id="PRU00191"/>
    </source>
</evidence>
<feature type="domain" description="SH2" evidence="12">
    <location>
        <begin position="1176"/>
        <end position="1285"/>
    </location>
</feature>
<keyword evidence="17" id="KW-1185">Reference proteome</keyword>
<comment type="similarity">
    <text evidence="2">Belongs to the PTEN phosphatase protein family.</text>
</comment>
<dbReference type="Gene3D" id="3.30.505.10">
    <property type="entry name" value="SH2 domain"/>
    <property type="match status" value="1"/>
</dbReference>
<keyword evidence="9 10" id="KW-0727">SH2 domain</keyword>
<sequence>MGCTVSFICCEDELLVPLGRYEEKEKEESTILSKPEELESVHTHNFKLKPFKKVKSCDVCQQAITKDGLICKVCKLGIHKKCEVKVLADACVAPTGSPTKPPATPQLPLKHVETPGTPRSCKSEQTRRRPSRSVSLLQAMDENYEVDLVYITERIISVSFPSGAEERSYTSNIKEVASMLASKHGEHYLLLNLSERRNDITKLNHKVLEFGWPDHYAPALDKICSMCKAMDTWLNADQHNVVVLHNKGNRGRTGVVVAAYMHYSNISASADQALDRFAMRRFYEDKALPVGQPSQRRYVRYFSGLLSGHIKINNKPLFLHHVIMHGIPNFESKGGCRPFLKIYQAMQPVYTSGIYNVQGDSHTSICITIEPGLLLKGDILLKCYHKRFRSTIRDVIFRVQFHTCAIHDLGVVFGKNELDQTFKDERFPEYGKVEFVFSFGPEKIKGMGHLENGPQVSVDYNTQDPLIRWDSYENFNRGCEDTGDDVVHTQGPLDGSLYARVTKKESLDGVVTINVGHASLPAVDHALSVSSDSGNSTASVKTDRTDDHSLLLHGAVNTNQNHNTPSHPPLSPQEKRELDQLLSGLEAPMLHRQSYLATSTSPGGAVRHLVPAQVHVSGHTRLIAAPSAEERETDILDDELHISQEGNSVDSLGTLSSLEGQATPAELYYQSQIPINRQNDGPYLEKLREMPVHRVRTSTSAQERIMDSSSPQEEEYSPNSYQNGSMQRSQSFGTPEPGGHKLPRAPERSTSSREAVQRGLSAWHQYSLPDDPFGPPLQSTHSLPHFPPTASQHDIEQSIEALDMLMLDLDPHTGQVPKSYSAPSGENSVGGPAQIPFSQSLARPSYQADSAIHGYNINYNAFGQPLRSTAARSPPGLAKTPLSALGLKPHHPADILHGGSVPSTAQTGEYCTVPGAQSLDNPGETLERRGIKIVLGYSSVFLSLCSMRMTSTIRLQADSGFPSHPLESAQHNPVPSYGPHSPEGSQVSVVGPLHTVPGSPNTLHRTVATNTPPSPALQRRLANQASPGLARHPTSPNGNRVQVPGSPVIPSRGSRTAAVPPSPLMGRHPMASGHTTPDDRQGAPPTPSFPVSPQPMLPEKRRMPSGERGGPLLNSIYGHTQSCTTETVQSISAYFDGRKSKNHPYFIALTIVTTSTDQSPDIRLNVKFVQDTSKFWYKPDISREQAISLLRDREPGAFVIRDSHSFRGAYGLAMKVACPPPTAQANKKVGDITSELVRHFLIETSPKGVRLKGCPNEPYFGCLSALVYQHSMTPLALPCKLMIPSKDPNEEALELDTPTDTVAELVKQGAACNVLYISSVDMESLTGPQAVAKAISETVAVNPLPVATTVHFKVSSQGITLTDSQRKVFFRRHYPINTVTYCDIDPQDRKWSKEGGGTAKLFGFVARKQGSTTDNVSHLFAELDPDQPASAIVNFVSKVMRR</sequence>
<dbReference type="FunFam" id="3.30.505.10:FF:000002">
    <property type="entry name" value="Tensin 1"/>
    <property type="match status" value="1"/>
</dbReference>
<feature type="region of interest" description="Disordered" evidence="11">
    <location>
        <begin position="95"/>
        <end position="133"/>
    </location>
</feature>
<feature type="domain" description="C2 tensin-type" evidence="15">
    <location>
        <begin position="314"/>
        <end position="440"/>
    </location>
</feature>
<organism evidence="16 17">
    <name type="scientific">Oncorhynchus kisutch</name>
    <name type="common">Coho salmon</name>
    <name type="synonym">Salmo kisutch</name>
    <dbReference type="NCBI Taxonomy" id="8019"/>
    <lineage>
        <taxon>Eukaryota</taxon>
        <taxon>Metazoa</taxon>
        <taxon>Chordata</taxon>
        <taxon>Craniata</taxon>
        <taxon>Vertebrata</taxon>
        <taxon>Euteleostomi</taxon>
        <taxon>Actinopterygii</taxon>
        <taxon>Neopterygii</taxon>
        <taxon>Teleostei</taxon>
        <taxon>Protacanthopterygii</taxon>
        <taxon>Salmoniformes</taxon>
        <taxon>Salmonidae</taxon>
        <taxon>Salmoninae</taxon>
        <taxon>Oncorhynchus</taxon>
    </lineage>
</organism>
<dbReference type="Gene3D" id="2.60.40.1110">
    <property type="match status" value="1"/>
</dbReference>
<feature type="compositionally biased region" description="Polar residues" evidence="11">
    <location>
        <begin position="697"/>
        <end position="733"/>
    </location>
</feature>
<dbReference type="SUPFAM" id="SSF52799">
    <property type="entry name" value="(Phosphotyrosine protein) phosphatases II"/>
    <property type="match status" value="1"/>
</dbReference>
<evidence type="ECO:0000256" key="3">
    <source>
        <dbReference type="ARBA" id="ARBA00022553"/>
    </source>
</evidence>
<evidence type="ECO:0000256" key="7">
    <source>
        <dbReference type="ARBA" id="ARBA00022912"/>
    </source>
</evidence>
<accession>A0A8C7CS29</accession>
<dbReference type="PROSITE" id="PS51182">
    <property type="entry name" value="C2_TENSIN"/>
    <property type="match status" value="1"/>
</dbReference>
<dbReference type="SUPFAM" id="SSF49562">
    <property type="entry name" value="C2 domain (Calcium/lipid-binding domain, CaLB)"/>
    <property type="match status" value="1"/>
</dbReference>
<keyword evidence="4" id="KW-0479">Metal-binding</keyword>
<dbReference type="Pfam" id="PF00130">
    <property type="entry name" value="C1_1"/>
    <property type="match status" value="1"/>
</dbReference>
<dbReference type="InterPro" id="IPR013625">
    <property type="entry name" value="PTB"/>
</dbReference>